<dbReference type="Gene3D" id="1.10.10.10">
    <property type="entry name" value="Winged helix-like DNA-binding domain superfamily/Winged helix DNA-binding domain"/>
    <property type="match status" value="1"/>
</dbReference>
<accession>A0ABW4LC21</accession>
<protein>
    <submittedName>
        <fullName evidence="3">MarR family winged helix-turn-helix transcriptional regulator</fullName>
    </submittedName>
</protein>
<evidence type="ECO:0000313" key="4">
    <source>
        <dbReference type="Proteomes" id="UP001597347"/>
    </source>
</evidence>
<dbReference type="EMBL" id="JBHUEA010000007">
    <property type="protein sequence ID" value="MFD1721086.1"/>
    <property type="molecule type" value="Genomic_DNA"/>
</dbReference>
<dbReference type="SUPFAM" id="SSF46785">
    <property type="entry name" value="Winged helix' DNA-binding domain"/>
    <property type="match status" value="1"/>
</dbReference>
<evidence type="ECO:0000259" key="2">
    <source>
        <dbReference type="SMART" id="SM00347"/>
    </source>
</evidence>
<gene>
    <name evidence="3" type="ORF">ACFSBI_05945</name>
</gene>
<evidence type="ECO:0000256" key="1">
    <source>
        <dbReference type="SAM" id="MobiDB-lite"/>
    </source>
</evidence>
<dbReference type="Pfam" id="PF24034">
    <property type="entry name" value="DUF7343"/>
    <property type="match status" value="1"/>
</dbReference>
<organism evidence="3 4">
    <name type="scientific">Amnibacterium endophyticum</name>
    <dbReference type="NCBI Taxonomy" id="2109337"/>
    <lineage>
        <taxon>Bacteria</taxon>
        <taxon>Bacillati</taxon>
        <taxon>Actinomycetota</taxon>
        <taxon>Actinomycetes</taxon>
        <taxon>Micrococcales</taxon>
        <taxon>Microbacteriaceae</taxon>
        <taxon>Amnibacterium</taxon>
    </lineage>
</organism>
<dbReference type="InterPro" id="IPR055767">
    <property type="entry name" value="DUF7343"/>
</dbReference>
<proteinExistence type="predicted"/>
<dbReference type="PANTHER" id="PTHR33164:SF99">
    <property type="entry name" value="MARR FAMILY REGULATORY PROTEIN"/>
    <property type="match status" value="1"/>
</dbReference>
<comment type="caution">
    <text evidence="3">The sequence shown here is derived from an EMBL/GenBank/DDBJ whole genome shotgun (WGS) entry which is preliminary data.</text>
</comment>
<dbReference type="InterPro" id="IPR036388">
    <property type="entry name" value="WH-like_DNA-bd_sf"/>
</dbReference>
<reference evidence="4" key="1">
    <citation type="journal article" date="2019" name="Int. J. Syst. Evol. Microbiol.">
        <title>The Global Catalogue of Microorganisms (GCM) 10K type strain sequencing project: providing services to taxonomists for standard genome sequencing and annotation.</title>
        <authorList>
            <consortium name="The Broad Institute Genomics Platform"/>
            <consortium name="The Broad Institute Genome Sequencing Center for Infectious Disease"/>
            <person name="Wu L."/>
            <person name="Ma J."/>
        </authorList>
    </citation>
    <scope>NUCLEOTIDE SEQUENCE [LARGE SCALE GENOMIC DNA]</scope>
    <source>
        <strain evidence="4">CGMCC 1.12471</strain>
    </source>
</reference>
<dbReference type="Proteomes" id="UP001597347">
    <property type="component" value="Unassembled WGS sequence"/>
</dbReference>
<dbReference type="PANTHER" id="PTHR33164">
    <property type="entry name" value="TRANSCRIPTIONAL REGULATOR, MARR FAMILY"/>
    <property type="match status" value="1"/>
</dbReference>
<feature type="region of interest" description="Disordered" evidence="1">
    <location>
        <begin position="142"/>
        <end position="170"/>
    </location>
</feature>
<feature type="domain" description="HTH marR-type" evidence="2">
    <location>
        <begin position="30"/>
        <end position="130"/>
    </location>
</feature>
<name>A0ABW4LC21_9MICO</name>
<dbReference type="RefSeq" id="WP_377933011.1">
    <property type="nucleotide sequence ID" value="NZ_JBHUEA010000007.1"/>
</dbReference>
<dbReference type="InterPro" id="IPR036390">
    <property type="entry name" value="WH_DNA-bd_sf"/>
</dbReference>
<dbReference type="InterPro" id="IPR039422">
    <property type="entry name" value="MarR/SlyA-like"/>
</dbReference>
<evidence type="ECO:0000313" key="3">
    <source>
        <dbReference type="EMBL" id="MFD1721086.1"/>
    </source>
</evidence>
<sequence>MAGELTNGEASTWRLIQRLADLATGIVEQQIRSAADLSTAEFEVLRCLVAAPDGQLRQAELAAGLGWDKSRLSHQLTRMEHRELLERQKSGRIHAVTVTRSGVQKFEMADGAHVAAVRMLLQEHLSTAEREALQQTAVLEEPVPAVTAREETASPERTAASRPALRVRTT</sequence>
<dbReference type="InterPro" id="IPR000835">
    <property type="entry name" value="HTH_MarR-typ"/>
</dbReference>
<dbReference type="SMART" id="SM00347">
    <property type="entry name" value="HTH_MARR"/>
    <property type="match status" value="1"/>
</dbReference>
<keyword evidence="4" id="KW-1185">Reference proteome</keyword>